<dbReference type="OrthoDB" id="2014058at2759"/>
<name>A0A388M812_CHABU</name>
<dbReference type="STRING" id="69332.A0A388M812"/>
<feature type="non-terminal residue" evidence="2">
    <location>
        <position position="103"/>
    </location>
</feature>
<dbReference type="OMA" id="CINRIAD"/>
<evidence type="ECO:0000256" key="1">
    <source>
        <dbReference type="SAM" id="Phobius"/>
    </source>
</evidence>
<keyword evidence="3" id="KW-1185">Reference proteome</keyword>
<keyword evidence="1" id="KW-1133">Transmembrane helix</keyword>
<gene>
    <name evidence="2" type="ORF">CBR_g50946</name>
</gene>
<dbReference type="PANTHER" id="PTHR36401:SF1">
    <property type="entry name" value="NADH DEHYDROGENASE [UBIQUINONE] 1 BETA SUBCOMPLEX SUBUNIT 8, MITOCHONDRIAL"/>
    <property type="match status" value="1"/>
</dbReference>
<dbReference type="PANTHER" id="PTHR36401">
    <property type="entry name" value="NADH DEHYDROGENASE [UBIQUINONE] 1 BETA SUBCOMPLEX SUBUNIT 8, MITOCHONDRIAL"/>
    <property type="match status" value="1"/>
</dbReference>
<protein>
    <submittedName>
        <fullName evidence="2">Uncharacterized protein</fullName>
    </submittedName>
</protein>
<dbReference type="InterPro" id="IPR038863">
    <property type="entry name" value="Put_Complex_I_su8"/>
</dbReference>
<dbReference type="EMBL" id="BFEA01000824">
    <property type="protein sequence ID" value="GBG90602.1"/>
    <property type="molecule type" value="Genomic_DNA"/>
</dbReference>
<feature type="transmembrane region" description="Helical" evidence="1">
    <location>
        <begin position="74"/>
        <end position="94"/>
    </location>
</feature>
<dbReference type="Proteomes" id="UP000265515">
    <property type="component" value="Unassembled WGS sequence"/>
</dbReference>
<dbReference type="AlphaFoldDB" id="A0A388M812"/>
<organism evidence="2 3">
    <name type="scientific">Chara braunii</name>
    <name type="common">Braun's stonewort</name>
    <dbReference type="NCBI Taxonomy" id="69332"/>
    <lineage>
        <taxon>Eukaryota</taxon>
        <taxon>Viridiplantae</taxon>
        <taxon>Streptophyta</taxon>
        <taxon>Charophyceae</taxon>
        <taxon>Charales</taxon>
        <taxon>Characeae</taxon>
        <taxon>Chara</taxon>
    </lineage>
</organism>
<comment type="caution">
    <text evidence="2">The sequence shown here is derived from an EMBL/GenBank/DDBJ whole genome shotgun (WGS) entry which is preliminary data.</text>
</comment>
<accession>A0A388M812</accession>
<dbReference type="Gramene" id="GBG90602">
    <property type="protein sequence ID" value="GBG90602"/>
    <property type="gene ID" value="CBR_g50946"/>
</dbReference>
<evidence type="ECO:0000313" key="2">
    <source>
        <dbReference type="EMBL" id="GBG90602.1"/>
    </source>
</evidence>
<evidence type="ECO:0000313" key="3">
    <source>
        <dbReference type="Proteomes" id="UP000265515"/>
    </source>
</evidence>
<proteinExistence type="predicted"/>
<reference evidence="2 3" key="1">
    <citation type="journal article" date="2018" name="Cell">
        <title>The Chara Genome: Secondary Complexity and Implications for Plant Terrestrialization.</title>
        <authorList>
            <person name="Nishiyama T."/>
            <person name="Sakayama H."/>
            <person name="Vries J.D."/>
            <person name="Buschmann H."/>
            <person name="Saint-Marcoux D."/>
            <person name="Ullrich K.K."/>
            <person name="Haas F.B."/>
            <person name="Vanderstraeten L."/>
            <person name="Becker D."/>
            <person name="Lang D."/>
            <person name="Vosolsobe S."/>
            <person name="Rombauts S."/>
            <person name="Wilhelmsson P.K.I."/>
            <person name="Janitza P."/>
            <person name="Kern R."/>
            <person name="Heyl A."/>
            <person name="Rumpler F."/>
            <person name="Villalobos L.I.A.C."/>
            <person name="Clay J.M."/>
            <person name="Skokan R."/>
            <person name="Toyoda A."/>
            <person name="Suzuki Y."/>
            <person name="Kagoshima H."/>
            <person name="Schijlen E."/>
            <person name="Tajeshwar N."/>
            <person name="Catarino B."/>
            <person name="Hetherington A.J."/>
            <person name="Saltykova A."/>
            <person name="Bonnot C."/>
            <person name="Breuninger H."/>
            <person name="Symeonidi A."/>
            <person name="Radhakrishnan G.V."/>
            <person name="Van Nieuwerburgh F."/>
            <person name="Deforce D."/>
            <person name="Chang C."/>
            <person name="Karol K.G."/>
            <person name="Hedrich R."/>
            <person name="Ulvskov P."/>
            <person name="Glockner G."/>
            <person name="Delwiche C.F."/>
            <person name="Petrasek J."/>
            <person name="Van de Peer Y."/>
            <person name="Friml J."/>
            <person name="Beilby M."/>
            <person name="Dolan L."/>
            <person name="Kohara Y."/>
            <person name="Sugano S."/>
            <person name="Fujiyama A."/>
            <person name="Delaux P.-M."/>
            <person name="Quint M."/>
            <person name="TheiBen G."/>
            <person name="Hagemann M."/>
            <person name="Harholt J."/>
            <person name="Dunand C."/>
            <person name="Zachgo S."/>
            <person name="Langdale J."/>
            <person name="Maumus F."/>
            <person name="Straeten D.V.D."/>
            <person name="Gould S.B."/>
            <person name="Rensing S.A."/>
        </authorList>
    </citation>
    <scope>NUCLEOTIDE SEQUENCE [LARGE SCALE GENOMIC DNA]</scope>
    <source>
        <strain evidence="2 3">S276</strain>
    </source>
</reference>
<keyword evidence="1" id="KW-0812">Transmembrane</keyword>
<sequence length="103" mass="11065">MATSSRALSLSLALGRRMSRRWAVIRGGGGLPVATGAPPTKPLDEHEELIWDDGTVNPEPALDEVAPMIGKYEALAYVSMGLGFFGLLTTAAWYNDKASKIPY</sequence>
<keyword evidence="1" id="KW-0472">Membrane</keyword>